<feature type="transmembrane region" description="Helical" evidence="1">
    <location>
        <begin position="333"/>
        <end position="353"/>
    </location>
</feature>
<proteinExistence type="predicted"/>
<feature type="transmembrane region" description="Helical" evidence="1">
    <location>
        <begin position="298"/>
        <end position="317"/>
    </location>
</feature>
<keyword evidence="1" id="KW-1133">Transmembrane helix</keyword>
<gene>
    <name evidence="2" type="ORF">A2982_02630</name>
</gene>
<feature type="transmembrane region" description="Helical" evidence="1">
    <location>
        <begin position="132"/>
        <end position="152"/>
    </location>
</feature>
<evidence type="ECO:0000256" key="1">
    <source>
        <dbReference type="SAM" id="Phobius"/>
    </source>
</evidence>
<comment type="caution">
    <text evidence="2">The sequence shown here is derived from an EMBL/GenBank/DDBJ whole genome shotgun (WGS) entry which is preliminary data.</text>
</comment>
<evidence type="ECO:0000313" key="2">
    <source>
        <dbReference type="EMBL" id="OGC51440.1"/>
    </source>
</evidence>
<feature type="transmembrane region" description="Helical" evidence="1">
    <location>
        <begin position="197"/>
        <end position="214"/>
    </location>
</feature>
<feature type="transmembrane region" description="Helical" evidence="1">
    <location>
        <begin position="102"/>
        <end position="120"/>
    </location>
</feature>
<evidence type="ECO:0000313" key="3">
    <source>
        <dbReference type="Proteomes" id="UP000178771"/>
    </source>
</evidence>
<feature type="transmembrane region" description="Helical" evidence="1">
    <location>
        <begin position="389"/>
        <end position="406"/>
    </location>
</feature>
<keyword evidence="1" id="KW-0472">Membrane</keyword>
<dbReference type="Proteomes" id="UP000178771">
    <property type="component" value="Unassembled WGS sequence"/>
</dbReference>
<name>A0A1F4V2Z6_UNCKA</name>
<feature type="transmembrane region" description="Helical" evidence="1">
    <location>
        <begin position="360"/>
        <end position="377"/>
    </location>
</feature>
<feature type="transmembrane region" description="Helical" evidence="1">
    <location>
        <begin position="226"/>
        <end position="249"/>
    </location>
</feature>
<protein>
    <submittedName>
        <fullName evidence="2">Uncharacterized protein</fullName>
    </submittedName>
</protein>
<dbReference type="STRING" id="1802624.A2982_02630"/>
<sequence>MIKLINSKVLQYLVIIVFIRFLFGFSLFILAGYLAGLLIFNLSSRINSKSTINQNIFLVIFGIAVVLLFNNNPLMTASFLIGANTANYFLRLGSTNSMHNTAVNLLNIICLSGITLVSGIQKFRGFNNLDPFNIEISIPLFILTILAGYFLLKAISGFLSLRKINPVHSAVVTTAVLGLSSYFISYSFFKEIGTETIAVPLIGGLLTALLNVIIKGKNIAKVILEIFFLLIVPYQMAGLTGILLSMLSYALLSESFSSAIWEKISIEKISYLALAPILFLFASSEIRENEGLITRFNLASGYQTGWLFVSLAIYIYFPKMLDTLKNFFKSNEIVQFFPLTALLICLAVLIFIFRTGRDEAVSSLIIAGGVYLFINSLSGEKGEGESRSVISAVANFAGSIALFALAKI</sequence>
<feature type="transmembrane region" description="Helical" evidence="1">
    <location>
        <begin position="12"/>
        <end position="40"/>
    </location>
</feature>
<keyword evidence="1" id="KW-0812">Transmembrane</keyword>
<organism evidence="2 3">
    <name type="scientific">candidate division WWE3 bacterium RIFCSPLOWO2_01_FULL_39_13</name>
    <dbReference type="NCBI Taxonomy" id="1802624"/>
    <lineage>
        <taxon>Bacteria</taxon>
        <taxon>Katanobacteria</taxon>
    </lineage>
</organism>
<dbReference type="EMBL" id="MEVH01000022">
    <property type="protein sequence ID" value="OGC51440.1"/>
    <property type="molecule type" value="Genomic_DNA"/>
</dbReference>
<reference evidence="2 3" key="1">
    <citation type="journal article" date="2016" name="Nat. Commun.">
        <title>Thousands of microbial genomes shed light on interconnected biogeochemical processes in an aquifer system.</title>
        <authorList>
            <person name="Anantharaman K."/>
            <person name="Brown C.T."/>
            <person name="Hug L.A."/>
            <person name="Sharon I."/>
            <person name="Castelle C.J."/>
            <person name="Probst A.J."/>
            <person name="Thomas B.C."/>
            <person name="Singh A."/>
            <person name="Wilkins M.J."/>
            <person name="Karaoz U."/>
            <person name="Brodie E.L."/>
            <person name="Williams K.H."/>
            <person name="Hubbard S.S."/>
            <person name="Banfield J.F."/>
        </authorList>
    </citation>
    <scope>NUCLEOTIDE SEQUENCE [LARGE SCALE GENOMIC DNA]</scope>
</reference>
<accession>A0A1F4V2Z6</accession>
<feature type="transmembrane region" description="Helical" evidence="1">
    <location>
        <begin position="269"/>
        <end position="286"/>
    </location>
</feature>
<feature type="transmembrane region" description="Helical" evidence="1">
    <location>
        <begin position="164"/>
        <end position="185"/>
    </location>
</feature>
<dbReference type="AlphaFoldDB" id="A0A1F4V2Z6"/>